<evidence type="ECO:0000256" key="14">
    <source>
        <dbReference type="ARBA" id="ARBA00047967"/>
    </source>
</evidence>
<dbReference type="Gene3D" id="3.40.50.1980">
    <property type="entry name" value="Nitrogenase molybdenum iron protein domain"/>
    <property type="match status" value="3"/>
</dbReference>
<keyword evidence="11 16" id="KW-0408">Iron</keyword>
<evidence type="ECO:0000256" key="3">
    <source>
        <dbReference type="ARBA" id="ARBA00002621"/>
    </source>
</evidence>
<evidence type="ECO:0000256" key="2">
    <source>
        <dbReference type="ARBA" id="ARBA00001969"/>
    </source>
</evidence>
<dbReference type="InterPro" id="IPR010143">
    <property type="entry name" value="Nase_comp1_asu"/>
</dbReference>
<dbReference type="GO" id="GO:0016163">
    <property type="term" value="F:nitrogenase activity"/>
    <property type="evidence" value="ECO:0007669"/>
    <property type="project" value="UniProtKB-UniRule"/>
</dbReference>
<accession>I3XGS7</accession>
<evidence type="ECO:0000256" key="12">
    <source>
        <dbReference type="ARBA" id="ARBA00023014"/>
    </source>
</evidence>
<comment type="cofactor">
    <cofactor evidence="1">
        <name>[8Fe-7S] cluster</name>
        <dbReference type="ChEBI" id="CHEBI:21143"/>
    </cofactor>
</comment>
<evidence type="ECO:0000256" key="1">
    <source>
        <dbReference type="ARBA" id="ARBA00001919"/>
    </source>
</evidence>
<evidence type="ECO:0000259" key="17">
    <source>
        <dbReference type="Pfam" id="PF00148"/>
    </source>
</evidence>
<evidence type="ECO:0000256" key="6">
    <source>
        <dbReference type="ARBA" id="ARBA00022505"/>
    </source>
</evidence>
<keyword evidence="8" id="KW-0547">Nucleotide-binding</keyword>
<dbReference type="SUPFAM" id="SSF53807">
    <property type="entry name" value="Helical backbone' metal receptor"/>
    <property type="match status" value="1"/>
</dbReference>
<keyword evidence="7 16" id="KW-0479">Metal-binding</keyword>
<dbReference type="GO" id="GO:0005524">
    <property type="term" value="F:ATP binding"/>
    <property type="evidence" value="ECO:0007669"/>
    <property type="project" value="UniProtKB-KW"/>
</dbReference>
<dbReference type="EMBL" id="CP003565">
    <property type="protein sequence ID" value="AFL55083.1"/>
    <property type="molecule type" value="Genomic_DNA"/>
</dbReference>
<comment type="subunit">
    <text evidence="5">Tetramer of two alpha and two beta chains. Forms complex with the iron protein (nitrogenase component 2).</text>
</comment>
<dbReference type="CDD" id="cd01976">
    <property type="entry name" value="Nitrogenase_MoFe_alpha"/>
    <property type="match status" value="1"/>
</dbReference>
<evidence type="ECO:0000256" key="7">
    <source>
        <dbReference type="ARBA" id="ARBA00022723"/>
    </source>
</evidence>
<dbReference type="InterPro" id="IPR000510">
    <property type="entry name" value="Nase/OxRdtase_comp1"/>
</dbReference>
<geneLocation type="plasmid" evidence="19">
    <name>pUSDA257 fragment 2</name>
</geneLocation>
<reference evidence="18" key="1">
    <citation type="journal article" date="2012" name="J. Bacteriol.">
        <title>Complete genome sequence of the broad-host-range strain Sinorhizobium fredii USDA257.</title>
        <authorList>
            <person name="Schuldes J."/>
            <person name="Rodriguez Orbegoso M."/>
            <person name="Schmeisser C."/>
            <person name="Krishnan H.B."/>
            <person name="Daniel R."/>
            <person name="Streit W.R."/>
        </authorList>
    </citation>
    <scope>NUCLEOTIDE SEQUENCE [LARGE SCALE GENOMIC DNA]</scope>
    <source>
        <strain evidence="18">USDA 257</strain>
        <plasmid evidence="18">pUSDA257</plasmid>
    </source>
</reference>
<evidence type="ECO:0000313" key="19">
    <source>
        <dbReference type="Proteomes" id="UP000006180"/>
    </source>
</evidence>
<evidence type="ECO:0000256" key="11">
    <source>
        <dbReference type="ARBA" id="ARBA00023004"/>
    </source>
</evidence>
<dbReference type="GO" id="GO:0051536">
    <property type="term" value="F:iron-sulfur cluster binding"/>
    <property type="evidence" value="ECO:0007669"/>
    <property type="project" value="UniProtKB-KW"/>
</dbReference>
<dbReference type="GO" id="GO:0016612">
    <property type="term" value="C:molybdenum-iron nitrogenase complex"/>
    <property type="evidence" value="ECO:0007669"/>
    <property type="project" value="UniProtKB-UniRule"/>
</dbReference>
<comment type="function">
    <text evidence="3">This molybdenum-iron protein is part of the nitrogenase complex that catalyzes the key enzymatic reactions in nitrogen fixation.</text>
</comment>
<dbReference type="HOGENOM" id="CLU_025876_1_1_5"/>
<comment type="similarity">
    <text evidence="4 15">Belongs to the NifD/NifK/NifE/NifN family.</text>
</comment>
<dbReference type="GO" id="GO:0046872">
    <property type="term" value="F:metal ion binding"/>
    <property type="evidence" value="ECO:0007669"/>
    <property type="project" value="UniProtKB-KW"/>
</dbReference>
<dbReference type="PANTHER" id="PTHR43457:SF1">
    <property type="entry name" value="NITROGENASE MOLYBDENUM-IRON PROTEIN ALPHA CHAIN"/>
    <property type="match status" value="1"/>
</dbReference>
<dbReference type="PATRIC" id="fig|1185652.3.peg.6771"/>
<comment type="catalytic activity">
    <reaction evidence="14 16">
        <text>N2 + 8 reduced [2Fe-2S]-[ferredoxin] + 16 ATP + 16 H2O = H2 + 8 oxidized [2Fe-2S]-[ferredoxin] + 2 NH4(+) + 16 ADP + 16 phosphate + 6 H(+)</text>
        <dbReference type="Rhea" id="RHEA:21448"/>
        <dbReference type="Rhea" id="RHEA-COMP:10000"/>
        <dbReference type="Rhea" id="RHEA-COMP:10001"/>
        <dbReference type="ChEBI" id="CHEBI:15377"/>
        <dbReference type="ChEBI" id="CHEBI:15378"/>
        <dbReference type="ChEBI" id="CHEBI:17997"/>
        <dbReference type="ChEBI" id="CHEBI:18276"/>
        <dbReference type="ChEBI" id="CHEBI:28938"/>
        <dbReference type="ChEBI" id="CHEBI:30616"/>
        <dbReference type="ChEBI" id="CHEBI:33737"/>
        <dbReference type="ChEBI" id="CHEBI:33738"/>
        <dbReference type="ChEBI" id="CHEBI:43474"/>
        <dbReference type="ChEBI" id="CHEBI:456216"/>
        <dbReference type="EC" id="1.18.6.1"/>
    </reaction>
</comment>
<dbReference type="NCBIfam" id="TIGR01862">
    <property type="entry name" value="N2-ase-Ialpha"/>
    <property type="match status" value="1"/>
</dbReference>
<dbReference type="InterPro" id="IPR005972">
    <property type="entry name" value="Nase_Mo-Fe_asu"/>
</dbReference>
<keyword evidence="12" id="KW-0411">Iron-sulfur</keyword>
<dbReference type="InterPro" id="IPR000318">
    <property type="entry name" value="Nase_comp1_CS"/>
</dbReference>
<dbReference type="EC" id="1.18.6.1" evidence="16"/>
<feature type="domain" description="Nitrogenase/oxidoreductase component 1" evidence="17">
    <location>
        <begin position="95"/>
        <end position="500"/>
    </location>
</feature>
<evidence type="ECO:0000256" key="5">
    <source>
        <dbReference type="ARBA" id="ARBA00011462"/>
    </source>
</evidence>
<gene>
    <name evidence="18" type="primary">nifD2</name>
    <name evidence="18" type="ORF">USDA257_p03680</name>
</gene>
<evidence type="ECO:0000256" key="9">
    <source>
        <dbReference type="ARBA" id="ARBA00022840"/>
    </source>
</evidence>
<evidence type="ECO:0000256" key="13">
    <source>
        <dbReference type="ARBA" id="ARBA00023231"/>
    </source>
</evidence>
<evidence type="ECO:0000256" key="15">
    <source>
        <dbReference type="RuleBase" id="RU004021"/>
    </source>
</evidence>
<dbReference type="Pfam" id="PF00148">
    <property type="entry name" value="Oxidored_nitro"/>
    <property type="match status" value="1"/>
</dbReference>
<protein>
    <recommendedName>
        <fullName evidence="16">Nitrogenase protein alpha chain</fullName>
        <ecNumber evidence="16">1.18.6.1</ecNumber>
    </recommendedName>
</protein>
<organism evidence="18">
    <name type="scientific">Sinorhizobium fredii (strain USDA 257)</name>
    <dbReference type="NCBI Taxonomy" id="1185652"/>
    <lineage>
        <taxon>Bacteria</taxon>
        <taxon>Pseudomonadati</taxon>
        <taxon>Pseudomonadota</taxon>
        <taxon>Alphaproteobacteria</taxon>
        <taxon>Hyphomicrobiales</taxon>
        <taxon>Rhizobiaceae</taxon>
        <taxon>Sinorhizobium/Ensifer group</taxon>
        <taxon>Sinorhizobium</taxon>
    </lineage>
</organism>
<dbReference type="PROSITE" id="PS00090">
    <property type="entry name" value="NITROGENASE_1_2"/>
    <property type="match status" value="1"/>
</dbReference>
<keyword evidence="10 16" id="KW-0560">Oxidoreductase</keyword>
<evidence type="ECO:0000256" key="4">
    <source>
        <dbReference type="ARBA" id="ARBA00011002"/>
    </source>
</evidence>
<keyword evidence="13 15" id="KW-0535">Nitrogen fixation</keyword>
<keyword evidence="9" id="KW-0067">ATP-binding</keyword>
<evidence type="ECO:0000313" key="18">
    <source>
        <dbReference type="EMBL" id="AFL55083.1"/>
    </source>
</evidence>
<comment type="cofactor">
    <cofactor evidence="2">
        <name>[7Fe-Mo-9S-C-homocitryl] cluster</name>
        <dbReference type="ChEBI" id="CHEBI:30409"/>
    </cofactor>
</comment>
<keyword evidence="6" id="KW-0500">Molybdenum</keyword>
<dbReference type="NCBIfam" id="TIGR01282">
    <property type="entry name" value="nifD"/>
    <property type="match status" value="1"/>
</dbReference>
<evidence type="ECO:0000256" key="10">
    <source>
        <dbReference type="ARBA" id="ARBA00023002"/>
    </source>
</evidence>
<proteinExistence type="inferred from homology"/>
<evidence type="ECO:0000256" key="8">
    <source>
        <dbReference type="ARBA" id="ARBA00022741"/>
    </source>
</evidence>
<dbReference type="PANTHER" id="PTHR43457">
    <property type="entry name" value="NITROGENASE MOLYBDENUM-IRON PROTEIN ALPHA CHAIN"/>
    <property type="match status" value="1"/>
</dbReference>
<name>I3XGS7_SINF2</name>
<evidence type="ECO:0000256" key="16">
    <source>
        <dbReference type="RuleBase" id="RU004022"/>
    </source>
</evidence>
<sequence>MIRCDIPPMVPLLGGHAKKGAGPMSLDYENDSALHQELITQVLSQYPHKAAKRRQKHLSVASDREAVGEEGETLSECDVKSNIKSIPGVMTIRGCAYAGSKGVVWGPVKDMVHISHGPVGCGQYSWSQRRNYYVGTTGVDTFVTMQFTSDFQEKDIVFGGDKKLEQVIDEIEELFPLNNGITIQSECPIGLIGDDIEAVSRKKAVEHETTIVPVRCEGFRGVSQSLGHHIANDAIRDWVFDKADDKTDVEFETGPYDVNVIGDYNIGGDAWASRILLEEIGLRVVGNWSGDATLAEVERAPRAKLNLIHCYRSMNYICRHMEERYAIPWMEYNFFGPSQIEASLRKIARHFGPTIEERAERVIAKYRPLVDAVIDKYWPRLQGKRVMLYVGGLRPRHVITAYEDLGMQIVGTGYEFAHNDDYQRTGHYVKTGTLIYDDATSYELDTFIERIRPDLVGSGIKEKYPVQKMGIPFRQMHSWDYSGPYHGYDGFAIFARDMDLAINNPVWDLYDAPWKKMTVPTAAVAAE</sequence>
<dbReference type="PROSITE" id="PS00699">
    <property type="entry name" value="NITROGENASE_1_1"/>
    <property type="match status" value="1"/>
</dbReference>
<keyword evidence="18" id="KW-0614">Plasmid</keyword>
<dbReference type="AlphaFoldDB" id="I3XGS7"/>